<dbReference type="GO" id="GO:0016491">
    <property type="term" value="F:oxidoreductase activity"/>
    <property type="evidence" value="ECO:0007669"/>
    <property type="project" value="UniProtKB-KW"/>
</dbReference>
<dbReference type="InterPro" id="IPR020904">
    <property type="entry name" value="Sc_DH/Rdtase_CS"/>
</dbReference>
<dbReference type="EC" id="1.-.-.-" evidence="4"/>
<dbReference type="InterPro" id="IPR002347">
    <property type="entry name" value="SDR_fam"/>
</dbReference>
<dbReference type="Gene3D" id="3.40.50.720">
    <property type="entry name" value="NAD(P)-binding Rossmann-like Domain"/>
    <property type="match status" value="1"/>
</dbReference>
<dbReference type="CDD" id="cd05233">
    <property type="entry name" value="SDR_c"/>
    <property type="match status" value="1"/>
</dbReference>
<dbReference type="Pfam" id="PF00106">
    <property type="entry name" value="adh_short"/>
    <property type="match status" value="1"/>
</dbReference>
<reference evidence="4 5" key="1">
    <citation type="submission" date="2024-02" db="EMBL/GenBank/DDBJ databases">
        <authorList>
            <person name="Saticioglu I.B."/>
        </authorList>
    </citation>
    <scope>NUCLEOTIDE SEQUENCE [LARGE SCALE GENOMIC DNA]</scope>
    <source>
        <strain evidence="4 5">Mu-80</strain>
    </source>
</reference>
<keyword evidence="5" id="KW-1185">Reference proteome</keyword>
<proteinExistence type="inferred from homology"/>
<evidence type="ECO:0000256" key="2">
    <source>
        <dbReference type="ARBA" id="ARBA00023002"/>
    </source>
</evidence>
<dbReference type="Proteomes" id="UP001371224">
    <property type="component" value="Unassembled WGS sequence"/>
</dbReference>
<sequence>MEPSTGPLSDRVVAITGAGNGLGRAYAHAAAAAGASVIVADVDLPSAQSVADQIIARGRGAAAVEVDISRPGAGELIVSAARTHFGRLDGLVANAGILSPGPLLDQSPETVHRTIGVNVEGTISTVTAAARAMDDGGSIVVIVSGSMLGADGLALYGTTKAAALGLVYGLALELADTGVRINGLAPRARTGMSEQMGAAGEDKGGPAERVAPAVVYLLADDSRALQGHVLRFDGEHLAVFRPPRIAQEVSAPDWDATAIAAAMAGPLRDEIGSSLPGATRRGGADATDVLHLRTADSSKRLGAEWSG</sequence>
<keyword evidence="2 4" id="KW-0560">Oxidoreductase</keyword>
<evidence type="ECO:0000256" key="1">
    <source>
        <dbReference type="ARBA" id="ARBA00006484"/>
    </source>
</evidence>
<evidence type="ECO:0000313" key="5">
    <source>
        <dbReference type="Proteomes" id="UP001371224"/>
    </source>
</evidence>
<organism evidence="4 5">
    <name type="scientific">Microbacterium bandirmense</name>
    <dbReference type="NCBI Taxonomy" id="3122050"/>
    <lineage>
        <taxon>Bacteria</taxon>
        <taxon>Bacillati</taxon>
        <taxon>Actinomycetota</taxon>
        <taxon>Actinomycetes</taxon>
        <taxon>Micrococcales</taxon>
        <taxon>Microbacteriaceae</taxon>
        <taxon>Microbacterium</taxon>
    </lineage>
</organism>
<name>A0ABU8LET5_9MICO</name>
<dbReference type="PANTHER" id="PTHR43669:SF3">
    <property type="entry name" value="ALCOHOL DEHYDROGENASE, PUTATIVE (AFU_ORTHOLOGUE AFUA_3G03445)-RELATED"/>
    <property type="match status" value="1"/>
</dbReference>
<dbReference type="InterPro" id="IPR036291">
    <property type="entry name" value="NAD(P)-bd_dom_sf"/>
</dbReference>
<evidence type="ECO:0000313" key="4">
    <source>
        <dbReference type="EMBL" id="MEJ1089829.1"/>
    </source>
</evidence>
<comment type="similarity">
    <text evidence="1 3">Belongs to the short-chain dehydrogenases/reductases (SDR) family.</text>
</comment>
<evidence type="ECO:0000256" key="3">
    <source>
        <dbReference type="RuleBase" id="RU000363"/>
    </source>
</evidence>
<protein>
    <submittedName>
        <fullName evidence="4">SDR family oxidoreductase</fullName>
        <ecNumber evidence="4">1.-.-.-</ecNumber>
    </submittedName>
</protein>
<dbReference type="SUPFAM" id="SSF51735">
    <property type="entry name" value="NAD(P)-binding Rossmann-fold domains"/>
    <property type="match status" value="1"/>
</dbReference>
<dbReference type="PANTHER" id="PTHR43669">
    <property type="entry name" value="5-KETO-D-GLUCONATE 5-REDUCTASE"/>
    <property type="match status" value="1"/>
</dbReference>
<dbReference type="RefSeq" id="WP_337333474.1">
    <property type="nucleotide sequence ID" value="NZ_JBBDGM010000019.1"/>
</dbReference>
<dbReference type="PROSITE" id="PS00061">
    <property type="entry name" value="ADH_SHORT"/>
    <property type="match status" value="1"/>
</dbReference>
<dbReference type="PRINTS" id="PR00081">
    <property type="entry name" value="GDHRDH"/>
</dbReference>
<dbReference type="EMBL" id="JBBDGM010000019">
    <property type="protein sequence ID" value="MEJ1089829.1"/>
    <property type="molecule type" value="Genomic_DNA"/>
</dbReference>
<comment type="caution">
    <text evidence="4">The sequence shown here is derived from an EMBL/GenBank/DDBJ whole genome shotgun (WGS) entry which is preliminary data.</text>
</comment>
<accession>A0ABU8LET5</accession>
<dbReference type="PRINTS" id="PR00080">
    <property type="entry name" value="SDRFAMILY"/>
</dbReference>
<gene>
    <name evidence="4" type="ORF">WDU99_16050</name>
</gene>